<dbReference type="Gene3D" id="3.90.1530.30">
    <property type="match status" value="1"/>
</dbReference>
<dbReference type="GO" id="GO:0005694">
    <property type="term" value="C:chromosome"/>
    <property type="evidence" value="ECO:0007669"/>
    <property type="project" value="TreeGrafter"/>
</dbReference>
<feature type="domain" description="ParB-like N-terminal" evidence="3">
    <location>
        <begin position="74"/>
        <end position="165"/>
    </location>
</feature>
<dbReference type="NCBIfam" id="TIGR00180">
    <property type="entry name" value="parB_part"/>
    <property type="match status" value="1"/>
</dbReference>
<dbReference type="SUPFAM" id="SSF110849">
    <property type="entry name" value="ParB/Sulfiredoxin"/>
    <property type="match status" value="1"/>
</dbReference>
<dbReference type="CDD" id="cd16405">
    <property type="entry name" value="RepB_like_N"/>
    <property type="match status" value="1"/>
</dbReference>
<comment type="similarity">
    <text evidence="1">Belongs to the ParB family.</text>
</comment>
<dbReference type="InterPro" id="IPR011111">
    <property type="entry name" value="Plasmid_RepB"/>
</dbReference>
<dbReference type="PANTHER" id="PTHR33375:SF1">
    <property type="entry name" value="CHROMOSOME-PARTITIONING PROTEIN PARB-RELATED"/>
    <property type="match status" value="1"/>
</dbReference>
<dbReference type="SUPFAM" id="SSF109709">
    <property type="entry name" value="KorB DNA-binding domain-like"/>
    <property type="match status" value="1"/>
</dbReference>
<dbReference type="Pfam" id="PF07506">
    <property type="entry name" value="RepB"/>
    <property type="match status" value="1"/>
</dbReference>
<proteinExistence type="inferred from homology"/>
<name>A0A922T9N0_9HYPH</name>
<dbReference type="InterPro" id="IPR004437">
    <property type="entry name" value="ParB/RepB/Spo0J"/>
</dbReference>
<feature type="region of interest" description="Disordered" evidence="2">
    <location>
        <begin position="1"/>
        <end position="37"/>
    </location>
</feature>
<dbReference type="Gene3D" id="1.10.10.2830">
    <property type="match status" value="1"/>
</dbReference>
<dbReference type="Proteomes" id="UP000052167">
    <property type="component" value="Unassembled WGS sequence"/>
</dbReference>
<dbReference type="PANTHER" id="PTHR33375">
    <property type="entry name" value="CHROMOSOME-PARTITIONING PROTEIN PARB-RELATED"/>
    <property type="match status" value="1"/>
</dbReference>
<dbReference type="InterPro" id="IPR050336">
    <property type="entry name" value="Chromosome_partition/occlusion"/>
</dbReference>
<dbReference type="SMART" id="SM00470">
    <property type="entry name" value="ParB"/>
    <property type="match status" value="1"/>
</dbReference>
<dbReference type="RefSeq" id="WP_037169218.1">
    <property type="nucleotide sequence ID" value="NZ_JOKI01000033.1"/>
</dbReference>
<keyword evidence="5" id="KW-1185">Reference proteome</keyword>
<protein>
    <submittedName>
        <fullName evidence="4">Plasmid partitioning protein</fullName>
    </submittedName>
</protein>
<evidence type="ECO:0000256" key="1">
    <source>
        <dbReference type="ARBA" id="ARBA00006295"/>
    </source>
</evidence>
<gene>
    <name evidence="4" type="ORF">GV68_17805</name>
</gene>
<dbReference type="GO" id="GO:0003677">
    <property type="term" value="F:DNA binding"/>
    <property type="evidence" value="ECO:0007669"/>
    <property type="project" value="InterPro"/>
</dbReference>
<evidence type="ECO:0000313" key="4">
    <source>
        <dbReference type="EMBL" id="KEQ03138.1"/>
    </source>
</evidence>
<dbReference type="InterPro" id="IPR017819">
    <property type="entry name" value="Plasmid_partition_RepB"/>
</dbReference>
<dbReference type="AlphaFoldDB" id="A0A922T9N0"/>
<dbReference type="InterPro" id="IPR003115">
    <property type="entry name" value="ParB_N"/>
</dbReference>
<evidence type="ECO:0000256" key="2">
    <source>
        <dbReference type="SAM" id="MobiDB-lite"/>
    </source>
</evidence>
<dbReference type="EMBL" id="JOKJ01000037">
    <property type="protein sequence ID" value="KEQ03138.1"/>
    <property type="molecule type" value="Genomic_DNA"/>
</dbReference>
<dbReference type="Pfam" id="PF02195">
    <property type="entry name" value="ParB_N"/>
    <property type="match status" value="1"/>
</dbReference>
<dbReference type="InterPro" id="IPR037972">
    <property type="entry name" value="RepB_N"/>
</dbReference>
<accession>A0A922T9N0</accession>
<evidence type="ECO:0000313" key="5">
    <source>
        <dbReference type="Proteomes" id="UP000052167"/>
    </source>
</evidence>
<dbReference type="GO" id="GO:0007059">
    <property type="term" value="P:chromosome segregation"/>
    <property type="evidence" value="ECO:0007669"/>
    <property type="project" value="TreeGrafter"/>
</dbReference>
<evidence type="ECO:0000259" key="3">
    <source>
        <dbReference type="SMART" id="SM00470"/>
    </source>
</evidence>
<comment type="caution">
    <text evidence="4">The sequence shown here is derived from an EMBL/GenBank/DDBJ whole genome shotgun (WGS) entry which is preliminary data.</text>
</comment>
<sequence>MARKNVFGVDVEPAAKHEPTEQAAPPSRPLTSLERPLKRAGPVGALSSTLGGISEKANRADELERQLALGQAIVELEPDLIDSSIVVDRLTVAPADLSLLAEQIRDNGQQVPILVRPHPDEPGRYQVAYGHRRLAAVRLLDRKVRAVVRDLSDEQLVVSQGQENNARTDLSFIERAYFAFRLEQRGFGREIIMSAIGVDKAALSRMISLVESLPAPLIEFIGAAPGYGRTRWAELAELLDNPAKKAKALEATAAASFAELSSDARFQAIYDLIRHLKSKPRTQTWQTADGTKAVRITETEDKLNLAFNKTVERRFGAFVEARLAALYQEYRQNAEGSDSSKR</sequence>
<dbReference type="NCBIfam" id="TIGR03454">
    <property type="entry name" value="partition_RepB"/>
    <property type="match status" value="1"/>
</dbReference>
<dbReference type="InterPro" id="IPR036086">
    <property type="entry name" value="ParB/Sulfiredoxin_sf"/>
</dbReference>
<reference evidence="4 5" key="1">
    <citation type="submission" date="2014-06" db="EMBL/GenBank/DDBJ databases">
        <title>Rhizobium pelagicum/R2-400B4.</title>
        <authorList>
            <person name="Kimes N.E."/>
            <person name="Lopez-Perez M."/>
        </authorList>
    </citation>
    <scope>NUCLEOTIDE SEQUENCE [LARGE SCALE GENOMIC DNA]</scope>
    <source>
        <strain evidence="4 5">R2-400B4</strain>
    </source>
</reference>
<organism evidence="4 5">
    <name type="scientific">Pseudorhizobium pelagicum</name>
    <dbReference type="NCBI Taxonomy" id="1509405"/>
    <lineage>
        <taxon>Bacteria</taxon>
        <taxon>Pseudomonadati</taxon>
        <taxon>Pseudomonadota</taxon>
        <taxon>Alphaproteobacteria</taxon>
        <taxon>Hyphomicrobiales</taxon>
        <taxon>Rhizobiaceae</taxon>
        <taxon>Rhizobium/Agrobacterium group</taxon>
        <taxon>Pseudorhizobium</taxon>
    </lineage>
</organism>
<dbReference type="OrthoDB" id="7908920at2"/>